<dbReference type="AlphaFoldDB" id="A0A834W6Q6"/>
<proteinExistence type="predicted"/>
<evidence type="ECO:0000313" key="1">
    <source>
        <dbReference type="EMBL" id="KAF7810348.1"/>
    </source>
</evidence>
<comment type="caution">
    <text evidence="1">The sequence shown here is derived from an EMBL/GenBank/DDBJ whole genome shotgun (WGS) entry which is preliminary data.</text>
</comment>
<sequence length="172" mass="19980">MSNLQHLPSSIEPIFLPPIRKHEMPESANGVRVRDLKACSASGVMARVGRRTVTVRVKHQVHEEERMEMVAAAVAVMVGKMKMMDKRKWKELISDDVEVVKARDESGEEWKPVIRNRIWWTIILQFDVGIALCRQNEERINVDASRISKVQEVWSIHHCRLEFRATLHNQCF</sequence>
<dbReference type="EMBL" id="JAAIUW010000011">
    <property type="protein sequence ID" value="KAF7810348.1"/>
    <property type="molecule type" value="Genomic_DNA"/>
</dbReference>
<gene>
    <name evidence="1" type="ORF">G2W53_037091</name>
</gene>
<protein>
    <submittedName>
        <fullName evidence="1">Uncharacterized protein</fullName>
    </submittedName>
</protein>
<organism evidence="1 2">
    <name type="scientific">Senna tora</name>
    <dbReference type="NCBI Taxonomy" id="362788"/>
    <lineage>
        <taxon>Eukaryota</taxon>
        <taxon>Viridiplantae</taxon>
        <taxon>Streptophyta</taxon>
        <taxon>Embryophyta</taxon>
        <taxon>Tracheophyta</taxon>
        <taxon>Spermatophyta</taxon>
        <taxon>Magnoliopsida</taxon>
        <taxon>eudicotyledons</taxon>
        <taxon>Gunneridae</taxon>
        <taxon>Pentapetalae</taxon>
        <taxon>rosids</taxon>
        <taxon>fabids</taxon>
        <taxon>Fabales</taxon>
        <taxon>Fabaceae</taxon>
        <taxon>Caesalpinioideae</taxon>
        <taxon>Cassia clade</taxon>
        <taxon>Senna</taxon>
    </lineage>
</organism>
<keyword evidence="2" id="KW-1185">Reference proteome</keyword>
<dbReference type="Proteomes" id="UP000634136">
    <property type="component" value="Unassembled WGS sequence"/>
</dbReference>
<name>A0A834W6Q6_9FABA</name>
<evidence type="ECO:0000313" key="2">
    <source>
        <dbReference type="Proteomes" id="UP000634136"/>
    </source>
</evidence>
<reference evidence="1" key="1">
    <citation type="submission" date="2020-09" db="EMBL/GenBank/DDBJ databases">
        <title>Genome-Enabled Discovery of Anthraquinone Biosynthesis in Senna tora.</title>
        <authorList>
            <person name="Kang S.-H."/>
            <person name="Pandey R.P."/>
            <person name="Lee C.-M."/>
            <person name="Sim J.-S."/>
            <person name="Jeong J.-T."/>
            <person name="Choi B.-S."/>
            <person name="Jung M."/>
            <person name="Ginzburg D."/>
            <person name="Zhao K."/>
            <person name="Won S.Y."/>
            <person name="Oh T.-J."/>
            <person name="Yu Y."/>
            <person name="Kim N.-H."/>
            <person name="Lee O.R."/>
            <person name="Lee T.-H."/>
            <person name="Bashyal P."/>
            <person name="Kim T.-S."/>
            <person name="Lee W.-H."/>
            <person name="Kawkins C."/>
            <person name="Kim C.-K."/>
            <person name="Kim J.S."/>
            <person name="Ahn B.O."/>
            <person name="Rhee S.Y."/>
            <person name="Sohng J.K."/>
        </authorList>
    </citation>
    <scope>NUCLEOTIDE SEQUENCE</scope>
    <source>
        <tissue evidence="1">Leaf</tissue>
    </source>
</reference>
<accession>A0A834W6Q6</accession>